<evidence type="ECO:0000313" key="3">
    <source>
        <dbReference type="Proteomes" id="UP000254293"/>
    </source>
</evidence>
<sequence length="250" mass="26170">MNPDFSSRKPFPEPRTRLLLGAGLAAALCWSAADMLLVGFAVDPERYPLFSQTLAPLLGDDVDIAVLMLAGSEQRLFWGVLPATFSMVLYLAAAVGAYRLIAAGRAAKACLALLLAGYALSPLGHAGFYYVGMAAKTLAAVPPDAHAPLVALFAAFHKMLAVHWFASVGISAAAWLLVLGLTLGGRTRLPRRAAWCNPIPVGLAVGFACSLFPQSPLAAAIGSATFNLAQAAFYGSALCYAFKRQKAAAT</sequence>
<accession>A0A377R1K5</accession>
<feature type="transmembrane region" description="Helical" evidence="1">
    <location>
        <begin position="110"/>
        <end position="131"/>
    </location>
</feature>
<dbReference type="Proteomes" id="UP000254293">
    <property type="component" value="Unassembled WGS sequence"/>
</dbReference>
<dbReference type="RefSeq" id="WP_115308310.1">
    <property type="nucleotide sequence ID" value="NZ_UGJJ01000001.1"/>
</dbReference>
<dbReference type="EMBL" id="UGJJ01000001">
    <property type="protein sequence ID" value="STR00870.1"/>
    <property type="molecule type" value="Genomic_DNA"/>
</dbReference>
<gene>
    <name evidence="2" type="ORF">NCTC13336_01094</name>
</gene>
<feature type="transmembrane region" description="Helical" evidence="1">
    <location>
        <begin position="219"/>
        <end position="242"/>
    </location>
</feature>
<proteinExistence type="predicted"/>
<keyword evidence="1" id="KW-0472">Membrane</keyword>
<reference evidence="2 3" key="1">
    <citation type="submission" date="2018-06" db="EMBL/GenBank/DDBJ databases">
        <authorList>
            <consortium name="Pathogen Informatics"/>
            <person name="Doyle S."/>
        </authorList>
    </citation>
    <scope>NUCLEOTIDE SEQUENCE [LARGE SCALE GENOMIC DNA]</scope>
    <source>
        <strain evidence="2 3">NCTC13336</strain>
    </source>
</reference>
<dbReference type="OrthoDB" id="2234586at2"/>
<dbReference type="AlphaFoldDB" id="A0A377R1K5"/>
<feature type="transmembrane region" description="Helical" evidence="1">
    <location>
        <begin position="161"/>
        <end position="183"/>
    </location>
</feature>
<name>A0A377R1K5_9NEIS</name>
<keyword evidence="3" id="KW-1185">Reference proteome</keyword>
<keyword evidence="1" id="KW-0812">Transmembrane</keyword>
<feature type="transmembrane region" description="Helical" evidence="1">
    <location>
        <begin position="195"/>
        <end position="213"/>
    </location>
</feature>
<evidence type="ECO:0000256" key="1">
    <source>
        <dbReference type="SAM" id="Phobius"/>
    </source>
</evidence>
<keyword evidence="1" id="KW-1133">Transmembrane helix</keyword>
<evidence type="ECO:0000313" key="2">
    <source>
        <dbReference type="EMBL" id="STR00870.1"/>
    </source>
</evidence>
<protein>
    <submittedName>
        <fullName evidence="2">Uncharacterized protein</fullName>
    </submittedName>
</protein>
<dbReference type="InterPro" id="IPR046475">
    <property type="entry name" value="DUF6796"/>
</dbReference>
<organism evidence="2 3">
    <name type="scientific">Kingella potus</name>
    <dbReference type="NCBI Taxonomy" id="265175"/>
    <lineage>
        <taxon>Bacteria</taxon>
        <taxon>Pseudomonadati</taxon>
        <taxon>Pseudomonadota</taxon>
        <taxon>Betaproteobacteria</taxon>
        <taxon>Neisseriales</taxon>
        <taxon>Neisseriaceae</taxon>
        <taxon>Kingella</taxon>
    </lineage>
</organism>
<dbReference type="Pfam" id="PF20599">
    <property type="entry name" value="DUF6796"/>
    <property type="match status" value="1"/>
</dbReference>
<feature type="transmembrane region" description="Helical" evidence="1">
    <location>
        <begin position="76"/>
        <end position="98"/>
    </location>
</feature>